<feature type="transmembrane region" description="Helical" evidence="1">
    <location>
        <begin position="33"/>
        <end position="51"/>
    </location>
</feature>
<reference evidence="2" key="1">
    <citation type="submission" date="2004-06" db="EMBL/GenBank/DDBJ databases">
        <authorList>
            <person name="Town C.D."/>
        </authorList>
    </citation>
    <scope>NUCLEOTIDE SEQUENCE</scope>
</reference>
<evidence type="ECO:0000256" key="1">
    <source>
        <dbReference type="SAM" id="Phobius"/>
    </source>
</evidence>
<proteinExistence type="predicted"/>
<protein>
    <recommendedName>
        <fullName evidence="3">Transmembrane protein</fullName>
    </recommendedName>
</protein>
<keyword evidence="1" id="KW-1133">Transmembrane helix</keyword>
<evidence type="ECO:0000313" key="2">
    <source>
        <dbReference type="EMBL" id="ABN06001.1"/>
    </source>
</evidence>
<accession>A2Q264</accession>
<organism evidence="2">
    <name type="scientific">Medicago truncatula</name>
    <name type="common">Barrel medic</name>
    <name type="synonym">Medicago tribuloides</name>
    <dbReference type="NCBI Taxonomy" id="3880"/>
    <lineage>
        <taxon>Eukaryota</taxon>
        <taxon>Viridiplantae</taxon>
        <taxon>Streptophyta</taxon>
        <taxon>Embryophyta</taxon>
        <taxon>Tracheophyta</taxon>
        <taxon>Spermatophyta</taxon>
        <taxon>Magnoliopsida</taxon>
        <taxon>eudicotyledons</taxon>
        <taxon>Gunneridae</taxon>
        <taxon>Pentapetalae</taxon>
        <taxon>rosids</taxon>
        <taxon>fabids</taxon>
        <taxon>Fabales</taxon>
        <taxon>Fabaceae</taxon>
        <taxon>Papilionoideae</taxon>
        <taxon>50 kb inversion clade</taxon>
        <taxon>NPAAA clade</taxon>
        <taxon>Hologalegina</taxon>
        <taxon>IRL clade</taxon>
        <taxon>Trifolieae</taxon>
        <taxon>Medicago</taxon>
    </lineage>
</organism>
<name>A2Q264_MEDTR</name>
<reference evidence="2" key="2">
    <citation type="submission" date="2007-03" db="EMBL/GenBank/DDBJ databases">
        <authorList>
            <consortium name="The International Medicago Genome Annotation Group"/>
        </authorList>
    </citation>
    <scope>NUCLEOTIDE SEQUENCE</scope>
</reference>
<dbReference type="AlphaFoldDB" id="A2Q264"/>
<gene>
    <name evidence="2" type="ORF">MtrDRAFT_AC149210g17v2</name>
</gene>
<sequence>MDSSNDFTFKWDWGVSPSYFVEQSLKSSITTTLGVQAVLGIGKYLGLPFMVSRSKKATFRRY</sequence>
<keyword evidence="1" id="KW-0472">Membrane</keyword>
<evidence type="ECO:0008006" key="3">
    <source>
        <dbReference type="Google" id="ProtNLM"/>
    </source>
</evidence>
<dbReference type="EMBL" id="AC149210">
    <property type="protein sequence ID" value="ABN06001.1"/>
    <property type="molecule type" value="Genomic_DNA"/>
</dbReference>
<keyword evidence="1" id="KW-0812">Transmembrane</keyword>